<accession>A0A139HK32</accession>
<dbReference type="InterPro" id="IPR036291">
    <property type="entry name" value="NAD(P)-bd_dom_sf"/>
</dbReference>
<dbReference type="AlphaFoldDB" id="A0A139HK32"/>
<dbReference type="STRING" id="321146.A0A139HK32"/>
<gene>
    <name evidence="4" type="ORF">AC578_5467</name>
</gene>
<sequence length="99" mass="10769">MKSKIILVTGANRGIGFSIVQALSQRSSDVALIIAARTYTKAQDAVDQLRSQGVKAPLQTLELDVTQDDSVSKAVTSVEEMYGRLDVKPNAYVTYPRNP</sequence>
<reference evidence="4 5" key="1">
    <citation type="submission" date="2015-07" db="EMBL/GenBank/DDBJ databases">
        <title>Comparative genomics of the Sigatoka disease complex on banana suggests a link between parallel evolutionary changes in Pseudocercospora fijiensis and Pseudocercospora eumusae and increased virulence on the banana host.</title>
        <authorList>
            <person name="Chang T.-C."/>
            <person name="Salvucci A."/>
            <person name="Crous P.W."/>
            <person name="Stergiopoulos I."/>
        </authorList>
    </citation>
    <scope>NUCLEOTIDE SEQUENCE [LARGE SCALE GENOMIC DNA]</scope>
    <source>
        <strain evidence="4 5">CBS 114824</strain>
    </source>
</reference>
<evidence type="ECO:0000313" key="5">
    <source>
        <dbReference type="Proteomes" id="UP000070133"/>
    </source>
</evidence>
<evidence type="ECO:0008006" key="6">
    <source>
        <dbReference type="Google" id="ProtNLM"/>
    </source>
</evidence>
<dbReference type="PANTHER" id="PTHR43963">
    <property type="entry name" value="CARBONYL REDUCTASE 1-RELATED"/>
    <property type="match status" value="1"/>
</dbReference>
<dbReference type="Proteomes" id="UP000070133">
    <property type="component" value="Unassembled WGS sequence"/>
</dbReference>
<evidence type="ECO:0000256" key="2">
    <source>
        <dbReference type="ARBA" id="ARBA00022857"/>
    </source>
</evidence>
<comment type="caution">
    <text evidence="4">The sequence shown here is derived from an EMBL/GenBank/DDBJ whole genome shotgun (WGS) entry which is preliminary data.</text>
</comment>
<dbReference type="OrthoDB" id="191139at2759"/>
<dbReference type="Pfam" id="PF00106">
    <property type="entry name" value="adh_short"/>
    <property type="match status" value="1"/>
</dbReference>
<keyword evidence="5" id="KW-1185">Reference proteome</keyword>
<dbReference type="SUPFAM" id="SSF51735">
    <property type="entry name" value="NAD(P)-binding Rossmann-fold domains"/>
    <property type="match status" value="1"/>
</dbReference>
<dbReference type="Gene3D" id="3.40.50.720">
    <property type="entry name" value="NAD(P)-binding Rossmann-like Domain"/>
    <property type="match status" value="1"/>
</dbReference>
<dbReference type="InterPro" id="IPR002347">
    <property type="entry name" value="SDR_fam"/>
</dbReference>
<comment type="similarity">
    <text evidence="1">Belongs to the short-chain dehydrogenases/reductases (SDR) family.</text>
</comment>
<dbReference type="EMBL" id="LFZN01000038">
    <property type="protein sequence ID" value="KXT02763.1"/>
    <property type="molecule type" value="Genomic_DNA"/>
</dbReference>
<dbReference type="GO" id="GO:0016491">
    <property type="term" value="F:oxidoreductase activity"/>
    <property type="evidence" value="ECO:0007669"/>
    <property type="project" value="UniProtKB-KW"/>
</dbReference>
<evidence type="ECO:0000256" key="1">
    <source>
        <dbReference type="ARBA" id="ARBA00006484"/>
    </source>
</evidence>
<evidence type="ECO:0000256" key="3">
    <source>
        <dbReference type="ARBA" id="ARBA00023002"/>
    </source>
</evidence>
<keyword evidence="2" id="KW-0521">NADP</keyword>
<keyword evidence="3" id="KW-0560">Oxidoreductase</keyword>
<protein>
    <recommendedName>
        <fullName evidence="6">Ketoreductase (KR) domain-containing protein</fullName>
    </recommendedName>
</protein>
<evidence type="ECO:0000313" key="4">
    <source>
        <dbReference type="EMBL" id="KXT02763.1"/>
    </source>
</evidence>
<organism evidence="4 5">
    <name type="scientific">Pseudocercospora eumusae</name>
    <dbReference type="NCBI Taxonomy" id="321146"/>
    <lineage>
        <taxon>Eukaryota</taxon>
        <taxon>Fungi</taxon>
        <taxon>Dikarya</taxon>
        <taxon>Ascomycota</taxon>
        <taxon>Pezizomycotina</taxon>
        <taxon>Dothideomycetes</taxon>
        <taxon>Dothideomycetidae</taxon>
        <taxon>Mycosphaerellales</taxon>
        <taxon>Mycosphaerellaceae</taxon>
        <taxon>Pseudocercospora</taxon>
    </lineage>
</organism>
<dbReference type="PANTHER" id="PTHR43963:SF6">
    <property type="entry name" value="CHAIN DEHYDROGENASE FAMILY PROTEIN, PUTATIVE (AFU_ORTHOLOGUE AFUA_3G15350)-RELATED"/>
    <property type="match status" value="1"/>
</dbReference>
<name>A0A139HK32_9PEZI</name>
<proteinExistence type="inferred from homology"/>